<keyword evidence="5 8" id="KW-0028">Amino-acid biosynthesis</keyword>
<dbReference type="EMBL" id="WTVN01000024">
    <property type="protein sequence ID" value="NMG45080.1"/>
    <property type="molecule type" value="Genomic_DNA"/>
</dbReference>
<dbReference type="InterPro" id="IPR019798">
    <property type="entry name" value="Ser_HO-MeTrfase_PLP_BS"/>
</dbReference>
<comment type="function">
    <text evidence="8">Catalyzes the reversible interconversion of serine and glycine with tetrahydrofolate (THF) serving as the one-carbon carrier. This reaction serves as the major source of one-carbon groups required for the biosynthesis of purines, thymidylate, methionine, and other important biomolecules. Also exhibits THF-independent aldolase activity toward beta-hydroxyamino acids, producing glycine and aldehydes, via a retro-aldol mechanism.</text>
</comment>
<feature type="modified residue" description="N6-(pyridoxal phosphate)lysine" evidence="8">
    <location>
        <position position="229"/>
    </location>
</feature>
<keyword evidence="4 8" id="KW-0554">One-carbon metabolism</keyword>
<dbReference type="PROSITE" id="PS00096">
    <property type="entry name" value="SHMT"/>
    <property type="match status" value="1"/>
</dbReference>
<feature type="binding site" evidence="8">
    <location>
        <position position="121"/>
    </location>
    <ligand>
        <name>(6S)-5,6,7,8-tetrahydrofolate</name>
        <dbReference type="ChEBI" id="CHEBI:57453"/>
    </ligand>
</feature>
<evidence type="ECO:0000256" key="1">
    <source>
        <dbReference type="ARBA" id="ARBA00001933"/>
    </source>
</evidence>
<comment type="subunit">
    <text evidence="8">Homodimer.</text>
</comment>
<keyword evidence="7 8" id="KW-0663">Pyridoxal phosphate</keyword>
<name>A0ABX1Q3M0_9RHOO</name>
<dbReference type="Gene3D" id="3.40.640.10">
    <property type="entry name" value="Type I PLP-dependent aspartate aminotransferase-like (Major domain)"/>
    <property type="match status" value="1"/>
</dbReference>
<evidence type="ECO:0000313" key="11">
    <source>
        <dbReference type="Proteomes" id="UP000623795"/>
    </source>
</evidence>
<keyword evidence="11" id="KW-1185">Reference proteome</keyword>
<comment type="catalytic activity">
    <reaction evidence="8">
        <text>(6R)-5,10-methylene-5,6,7,8-tetrahydrofolate + glycine + H2O = (6S)-5,6,7,8-tetrahydrofolate + L-serine</text>
        <dbReference type="Rhea" id="RHEA:15481"/>
        <dbReference type="ChEBI" id="CHEBI:15377"/>
        <dbReference type="ChEBI" id="CHEBI:15636"/>
        <dbReference type="ChEBI" id="CHEBI:33384"/>
        <dbReference type="ChEBI" id="CHEBI:57305"/>
        <dbReference type="ChEBI" id="CHEBI:57453"/>
        <dbReference type="EC" id="2.1.2.1"/>
    </reaction>
</comment>
<dbReference type="NCBIfam" id="NF000586">
    <property type="entry name" value="PRK00011.1"/>
    <property type="match status" value="1"/>
</dbReference>
<proteinExistence type="inferred from homology"/>
<dbReference type="InterPro" id="IPR049943">
    <property type="entry name" value="Ser_HO-MeTrfase-like"/>
</dbReference>
<feature type="site" description="Plays an important role in substrate specificity" evidence="8">
    <location>
        <position position="228"/>
    </location>
</feature>
<keyword evidence="6 8" id="KW-0808">Transferase</keyword>
<feature type="domain" description="Serine hydroxymethyltransferase-like" evidence="9">
    <location>
        <begin position="10"/>
        <end position="385"/>
    </location>
</feature>
<evidence type="ECO:0000256" key="2">
    <source>
        <dbReference type="ARBA" id="ARBA00006376"/>
    </source>
</evidence>
<comment type="cofactor">
    <cofactor evidence="1 8">
        <name>pyridoxal 5'-phosphate</name>
        <dbReference type="ChEBI" id="CHEBI:597326"/>
    </cofactor>
</comment>
<keyword evidence="3 8" id="KW-0963">Cytoplasm</keyword>
<dbReference type="Gene3D" id="3.90.1150.10">
    <property type="entry name" value="Aspartate Aminotransferase, domain 1"/>
    <property type="match status" value="1"/>
</dbReference>
<keyword evidence="10" id="KW-0032">Aminotransferase</keyword>
<evidence type="ECO:0000256" key="4">
    <source>
        <dbReference type="ARBA" id="ARBA00022563"/>
    </source>
</evidence>
<dbReference type="RefSeq" id="WP_169256924.1">
    <property type="nucleotide sequence ID" value="NZ_WTVN01000024.1"/>
</dbReference>
<dbReference type="Pfam" id="PF00464">
    <property type="entry name" value="SHMT"/>
    <property type="match status" value="1"/>
</dbReference>
<evidence type="ECO:0000259" key="9">
    <source>
        <dbReference type="Pfam" id="PF00464"/>
    </source>
</evidence>
<dbReference type="HAMAP" id="MF_00051">
    <property type="entry name" value="SHMT"/>
    <property type="match status" value="1"/>
</dbReference>
<accession>A0ABX1Q3M0</accession>
<dbReference type="Proteomes" id="UP000623795">
    <property type="component" value="Unassembled WGS sequence"/>
</dbReference>
<evidence type="ECO:0000256" key="8">
    <source>
        <dbReference type="HAMAP-Rule" id="MF_00051"/>
    </source>
</evidence>
<dbReference type="GO" id="GO:0008483">
    <property type="term" value="F:transaminase activity"/>
    <property type="evidence" value="ECO:0007669"/>
    <property type="project" value="UniProtKB-KW"/>
</dbReference>
<comment type="pathway">
    <text evidence="8">Amino-acid biosynthesis; glycine biosynthesis; glycine from L-serine: step 1/1.</text>
</comment>
<dbReference type="PANTHER" id="PTHR11680">
    <property type="entry name" value="SERINE HYDROXYMETHYLTRANSFERASE"/>
    <property type="match status" value="1"/>
</dbReference>
<dbReference type="EC" id="2.1.2.1" evidence="8"/>
<evidence type="ECO:0000256" key="5">
    <source>
        <dbReference type="ARBA" id="ARBA00022605"/>
    </source>
</evidence>
<evidence type="ECO:0000256" key="7">
    <source>
        <dbReference type="ARBA" id="ARBA00022898"/>
    </source>
</evidence>
<dbReference type="CDD" id="cd00378">
    <property type="entry name" value="SHMT"/>
    <property type="match status" value="1"/>
</dbReference>
<dbReference type="InterPro" id="IPR015421">
    <property type="entry name" value="PyrdxlP-dep_Trfase_major"/>
</dbReference>
<dbReference type="InterPro" id="IPR039429">
    <property type="entry name" value="SHMT-like_dom"/>
</dbReference>
<evidence type="ECO:0000256" key="3">
    <source>
        <dbReference type="ARBA" id="ARBA00022490"/>
    </source>
</evidence>
<dbReference type="InterPro" id="IPR001085">
    <property type="entry name" value="Ser_HO-MeTrfase"/>
</dbReference>
<comment type="caution">
    <text evidence="10">The sequence shown here is derived from an EMBL/GenBank/DDBJ whole genome shotgun (WGS) entry which is preliminary data.</text>
</comment>
<evidence type="ECO:0000256" key="6">
    <source>
        <dbReference type="ARBA" id="ARBA00022679"/>
    </source>
</evidence>
<dbReference type="SUPFAM" id="SSF53383">
    <property type="entry name" value="PLP-dependent transferases"/>
    <property type="match status" value="1"/>
</dbReference>
<dbReference type="PANTHER" id="PTHR11680:SF50">
    <property type="entry name" value="SERINE HYDROXYMETHYLTRANSFERASE"/>
    <property type="match status" value="1"/>
</dbReference>
<feature type="binding site" evidence="8">
    <location>
        <begin position="125"/>
        <end position="127"/>
    </location>
    <ligand>
        <name>(6S)-5,6,7,8-tetrahydrofolate</name>
        <dbReference type="ChEBI" id="CHEBI:57453"/>
    </ligand>
</feature>
<protein>
    <recommendedName>
        <fullName evidence="8">Serine hydroxymethyltransferase</fullName>
        <shortName evidence="8">SHMT</shortName>
        <shortName evidence="8">Serine methylase</shortName>
        <ecNumber evidence="8">2.1.2.1</ecNumber>
    </recommendedName>
</protein>
<comment type="caution">
    <text evidence="8">Lacks conserved residue(s) required for the propagation of feature annotation.</text>
</comment>
<dbReference type="InterPro" id="IPR015422">
    <property type="entry name" value="PyrdxlP-dep_Trfase_small"/>
</dbReference>
<comment type="similarity">
    <text evidence="2 8">Belongs to the SHMT family.</text>
</comment>
<sequence length="417" mass="44391">MFDTSMQIAGFDPELWGAIESERHRQEDHIELIASENYASPRVMQAQGTVLTNKYAEGYPGKRYYGGCEHVDVVEQLAIDRAKQLFGADWANVQPHSGSQANAAVYFALLQPGDTILGMSLAHGGHLTHGAKVNFSGKVFNAVQYGVTDDGVIDYDALEALAVESKPKMIVAGFSAYARHLDFPRFRAIADKVGALLFVDMAHVAGLVAAGLYPSPVPFADIVTSTTHKTLRGPRGGIILGRANADIEKKIASMVFPGTQGGPLMHVIAAKAVAFKEALDPSFKAYQQQVIANAQAMAGVFVERGYKIVSGGTDDHLFLVDLIAKGITGKAADAALGAAHITVNKNTVPNDPQSPFVTSGIRIGTPAATTRGFGINEVKELAGWICDVLDAVDNPAVIEAVRAKVSALCARFPVYGR</sequence>
<dbReference type="InterPro" id="IPR015424">
    <property type="entry name" value="PyrdxlP-dep_Trfase"/>
</dbReference>
<comment type="pathway">
    <text evidence="8">One-carbon metabolism; tetrahydrofolate interconversion.</text>
</comment>
<gene>
    <name evidence="8" type="primary">glyA</name>
    <name evidence="10" type="ORF">GPA22_15230</name>
</gene>
<comment type="subcellular location">
    <subcellularLocation>
        <location evidence="8">Cytoplasm</location>
    </subcellularLocation>
</comment>
<dbReference type="PIRSF" id="PIRSF000412">
    <property type="entry name" value="SHMT"/>
    <property type="match status" value="1"/>
</dbReference>
<organism evidence="10 11">
    <name type="scientific">Aromatoleum toluvorans</name>
    <dbReference type="NCBI Taxonomy" id="92002"/>
    <lineage>
        <taxon>Bacteria</taxon>
        <taxon>Pseudomonadati</taxon>
        <taxon>Pseudomonadota</taxon>
        <taxon>Betaproteobacteria</taxon>
        <taxon>Rhodocyclales</taxon>
        <taxon>Rhodocyclaceae</taxon>
        <taxon>Aromatoleum</taxon>
    </lineage>
</organism>
<evidence type="ECO:0000313" key="10">
    <source>
        <dbReference type="EMBL" id="NMG45080.1"/>
    </source>
</evidence>
<feature type="binding site" evidence="8">
    <location>
        <begin position="354"/>
        <end position="356"/>
    </location>
    <ligand>
        <name>(6S)-5,6,7,8-tetrahydrofolate</name>
        <dbReference type="ChEBI" id="CHEBI:57453"/>
    </ligand>
</feature>
<reference evidence="10 11" key="1">
    <citation type="submission" date="2019-12" db="EMBL/GenBank/DDBJ databases">
        <title>Comparative genomics gives insights into the taxonomy of the Azoarcus-Aromatoleum group and reveals separate origins of nif in the plant-associated Azoarcus and non-plant-associated Aromatoleum sub-groups.</title>
        <authorList>
            <person name="Lafos M."/>
            <person name="Maluk M."/>
            <person name="Batista M."/>
            <person name="Junghare M."/>
            <person name="Carmona M."/>
            <person name="Faoro H."/>
            <person name="Cruz L.M."/>
            <person name="Battistoni F."/>
            <person name="De Souza E."/>
            <person name="Pedrosa F."/>
            <person name="Chen W.-M."/>
            <person name="Poole P.S."/>
            <person name="Dixon R.A."/>
            <person name="James E.K."/>
        </authorList>
    </citation>
    <scope>NUCLEOTIDE SEQUENCE [LARGE SCALE GENOMIC DNA]</scope>
    <source>
        <strain evidence="10 11">Td21</strain>
    </source>
</reference>